<dbReference type="Proteomes" id="UP000184310">
    <property type="component" value="Unassembled WGS sequence"/>
</dbReference>
<feature type="transmembrane region" description="Helical" evidence="11">
    <location>
        <begin position="180"/>
        <end position="200"/>
    </location>
</feature>
<evidence type="ECO:0000256" key="8">
    <source>
        <dbReference type="ARBA" id="ARBA00023065"/>
    </source>
</evidence>
<feature type="transmembrane region" description="Helical" evidence="11">
    <location>
        <begin position="106"/>
        <end position="125"/>
    </location>
</feature>
<dbReference type="EMBL" id="FQZB01000022">
    <property type="protein sequence ID" value="SHK63967.1"/>
    <property type="molecule type" value="Genomic_DNA"/>
</dbReference>
<evidence type="ECO:0000313" key="13">
    <source>
        <dbReference type="Proteomes" id="UP000184310"/>
    </source>
</evidence>
<dbReference type="STRING" id="1121302.SAMN02745163_04168"/>
<dbReference type="InterPro" id="IPR023011">
    <property type="entry name" value="ATP_synth_F0_asu_AS"/>
</dbReference>
<reference evidence="12 13" key="1">
    <citation type="submission" date="2016-11" db="EMBL/GenBank/DDBJ databases">
        <authorList>
            <person name="Jaros S."/>
            <person name="Januszkiewicz K."/>
            <person name="Wedrychowicz H."/>
        </authorList>
    </citation>
    <scope>NUCLEOTIDE SEQUENCE [LARGE SCALE GENOMIC DNA]</scope>
    <source>
        <strain evidence="12 13">DSM 21758</strain>
    </source>
</reference>
<keyword evidence="5 11" id="KW-0812">Transmembrane</keyword>
<keyword evidence="11" id="KW-1003">Cell membrane</keyword>
<evidence type="ECO:0000256" key="5">
    <source>
        <dbReference type="ARBA" id="ARBA00022692"/>
    </source>
</evidence>
<name>A0A1M6U455_9CLOT</name>
<dbReference type="InterPro" id="IPR000568">
    <property type="entry name" value="ATP_synth_F0_asu"/>
</dbReference>
<dbReference type="SUPFAM" id="SSF81336">
    <property type="entry name" value="F1F0 ATP synthase subunit A"/>
    <property type="match status" value="1"/>
</dbReference>
<sequence length="226" mass="25071">MEKFEPIFSFKIGSIPIDIGRDIIVQWVIILILGIISYLLTRNLKKIPDKKQSALELFYTTVADLVEGNMGESFRNFIPYVGSLMIFLLTMNFTGLVGVAPPTKNLSVTVALAISSFLVVNGTAIKRNGFGHYLKGYAEPFIPMLPLNIMERVVLPVSLALRLFGNMLAATILVELVYEALGHFGVIFKVGAPIIVHGYFDMFDGGIQMIVFTMLTIINIKLISEH</sequence>
<dbReference type="RefSeq" id="WP_072992893.1">
    <property type="nucleotide sequence ID" value="NZ_FQZB01000022.1"/>
</dbReference>
<accession>A0A1M6U455</accession>
<dbReference type="InterPro" id="IPR035908">
    <property type="entry name" value="F0_ATP_A_sf"/>
</dbReference>
<keyword evidence="8 11" id="KW-0406">Ion transport</keyword>
<evidence type="ECO:0000256" key="11">
    <source>
        <dbReference type="HAMAP-Rule" id="MF_01393"/>
    </source>
</evidence>
<protein>
    <recommendedName>
        <fullName evidence="11">ATP synthase subunit a</fullName>
    </recommendedName>
    <alternativeName>
        <fullName evidence="11">ATP synthase F0 sector subunit a</fullName>
    </alternativeName>
    <alternativeName>
        <fullName evidence="11">F-ATPase subunit 6</fullName>
    </alternativeName>
</protein>
<feature type="transmembrane region" description="Helical" evidence="11">
    <location>
        <begin position="207"/>
        <end position="224"/>
    </location>
</feature>
<feature type="transmembrane region" description="Helical" evidence="11">
    <location>
        <begin position="23"/>
        <end position="41"/>
    </location>
</feature>
<dbReference type="PANTHER" id="PTHR42823:SF3">
    <property type="entry name" value="ATP SYNTHASE SUBUNIT A, CHLOROPLASTIC"/>
    <property type="match status" value="1"/>
</dbReference>
<keyword evidence="7 11" id="KW-1133">Transmembrane helix</keyword>
<dbReference type="GO" id="GO:0005886">
    <property type="term" value="C:plasma membrane"/>
    <property type="evidence" value="ECO:0007669"/>
    <property type="project" value="UniProtKB-SubCell"/>
</dbReference>
<keyword evidence="9 11" id="KW-0472">Membrane</keyword>
<evidence type="ECO:0000256" key="3">
    <source>
        <dbReference type="ARBA" id="ARBA00022448"/>
    </source>
</evidence>
<dbReference type="PANTHER" id="PTHR42823">
    <property type="entry name" value="ATP SYNTHASE SUBUNIT A, CHLOROPLASTIC"/>
    <property type="match status" value="1"/>
</dbReference>
<keyword evidence="13" id="KW-1185">Reference proteome</keyword>
<dbReference type="GO" id="GO:0046933">
    <property type="term" value="F:proton-transporting ATP synthase activity, rotational mechanism"/>
    <property type="evidence" value="ECO:0007669"/>
    <property type="project" value="UniProtKB-UniRule"/>
</dbReference>
<feature type="transmembrane region" description="Helical" evidence="11">
    <location>
        <begin position="77"/>
        <end position="100"/>
    </location>
</feature>
<dbReference type="InterPro" id="IPR045082">
    <property type="entry name" value="ATP_syn_F0_a_bact/chloroplast"/>
</dbReference>
<evidence type="ECO:0000256" key="10">
    <source>
        <dbReference type="ARBA" id="ARBA00023310"/>
    </source>
</evidence>
<dbReference type="CDD" id="cd00310">
    <property type="entry name" value="ATP-synt_Fo_a_6"/>
    <property type="match status" value="1"/>
</dbReference>
<evidence type="ECO:0000256" key="7">
    <source>
        <dbReference type="ARBA" id="ARBA00022989"/>
    </source>
</evidence>
<keyword evidence="6 11" id="KW-0375">Hydrogen ion transport</keyword>
<dbReference type="Pfam" id="PF00119">
    <property type="entry name" value="ATP-synt_A"/>
    <property type="match status" value="1"/>
</dbReference>
<evidence type="ECO:0000256" key="6">
    <source>
        <dbReference type="ARBA" id="ARBA00022781"/>
    </source>
</evidence>
<dbReference type="AlphaFoldDB" id="A0A1M6U455"/>
<comment type="function">
    <text evidence="11">Key component of the proton channel; it plays a direct role in the translocation of protons across the membrane.</text>
</comment>
<proteinExistence type="inferred from homology"/>
<dbReference type="GO" id="GO:0042777">
    <property type="term" value="P:proton motive force-driven plasma membrane ATP synthesis"/>
    <property type="evidence" value="ECO:0007669"/>
    <property type="project" value="TreeGrafter"/>
</dbReference>
<evidence type="ECO:0000256" key="4">
    <source>
        <dbReference type="ARBA" id="ARBA00022547"/>
    </source>
</evidence>
<keyword evidence="4 11" id="KW-0138">CF(0)</keyword>
<dbReference type="OrthoDB" id="9789241at2"/>
<dbReference type="PROSITE" id="PS00449">
    <property type="entry name" value="ATPASE_A"/>
    <property type="match status" value="1"/>
</dbReference>
<keyword evidence="10 11" id="KW-0066">ATP synthesis</keyword>
<dbReference type="Gene3D" id="1.20.120.220">
    <property type="entry name" value="ATP synthase, F0 complex, subunit A"/>
    <property type="match status" value="1"/>
</dbReference>
<evidence type="ECO:0000313" key="12">
    <source>
        <dbReference type="EMBL" id="SHK63967.1"/>
    </source>
</evidence>
<dbReference type="GO" id="GO:0045259">
    <property type="term" value="C:proton-transporting ATP synthase complex"/>
    <property type="evidence" value="ECO:0007669"/>
    <property type="project" value="UniProtKB-KW"/>
</dbReference>
<evidence type="ECO:0000256" key="1">
    <source>
        <dbReference type="ARBA" id="ARBA00004141"/>
    </source>
</evidence>
<keyword evidence="3 11" id="KW-0813">Transport</keyword>
<comment type="similarity">
    <text evidence="2 11">Belongs to the ATPase A chain family.</text>
</comment>
<evidence type="ECO:0000256" key="2">
    <source>
        <dbReference type="ARBA" id="ARBA00006810"/>
    </source>
</evidence>
<dbReference type="HAMAP" id="MF_01393">
    <property type="entry name" value="ATP_synth_a_bact"/>
    <property type="match status" value="1"/>
</dbReference>
<organism evidence="12 13">
    <name type="scientific">Clostridium cavendishii DSM 21758</name>
    <dbReference type="NCBI Taxonomy" id="1121302"/>
    <lineage>
        <taxon>Bacteria</taxon>
        <taxon>Bacillati</taxon>
        <taxon>Bacillota</taxon>
        <taxon>Clostridia</taxon>
        <taxon>Eubacteriales</taxon>
        <taxon>Clostridiaceae</taxon>
        <taxon>Clostridium</taxon>
    </lineage>
</organism>
<dbReference type="NCBIfam" id="NF004484">
    <property type="entry name" value="PRK05815.3-2"/>
    <property type="match status" value="1"/>
</dbReference>
<dbReference type="PRINTS" id="PR00123">
    <property type="entry name" value="ATPASEA"/>
</dbReference>
<comment type="subcellular location">
    <subcellularLocation>
        <location evidence="11">Cell membrane</location>
        <topology evidence="11">Multi-pass membrane protein</topology>
    </subcellularLocation>
    <subcellularLocation>
        <location evidence="1">Membrane</location>
        <topology evidence="1">Multi-pass membrane protein</topology>
    </subcellularLocation>
</comment>
<evidence type="ECO:0000256" key="9">
    <source>
        <dbReference type="ARBA" id="ARBA00023136"/>
    </source>
</evidence>
<gene>
    <name evidence="11" type="primary">atpB</name>
    <name evidence="12" type="ORF">SAMN02745163_04168</name>
</gene>